<keyword evidence="7 24" id="KW-0768">Sushi</keyword>
<feature type="disulfide bond" evidence="24">
    <location>
        <begin position="744"/>
        <end position="771"/>
    </location>
</feature>
<keyword evidence="12" id="KW-0654">Proteoglycan</keyword>
<dbReference type="SMART" id="SM00032">
    <property type="entry name" value="CCP"/>
    <property type="match status" value="1"/>
</dbReference>
<evidence type="ECO:0000256" key="14">
    <source>
        <dbReference type="ARBA" id="ARBA00023180"/>
    </source>
</evidence>
<dbReference type="InterPro" id="IPR000152">
    <property type="entry name" value="EGF-type_Asp/Asn_hydroxyl_site"/>
</dbReference>
<accession>A0A9W7T785</accession>
<evidence type="ECO:0000256" key="11">
    <source>
        <dbReference type="ARBA" id="ARBA00022837"/>
    </source>
</evidence>
<dbReference type="GO" id="GO:0005615">
    <property type="term" value="C:extracellular space"/>
    <property type="evidence" value="ECO:0007669"/>
    <property type="project" value="TreeGrafter"/>
</dbReference>
<dbReference type="GO" id="GO:0005540">
    <property type="term" value="F:hyaluronic acid binding"/>
    <property type="evidence" value="ECO:0007669"/>
    <property type="project" value="UniProtKB-KW"/>
</dbReference>
<dbReference type="CDD" id="cd00033">
    <property type="entry name" value="CCP"/>
    <property type="match status" value="1"/>
</dbReference>
<dbReference type="PROSITE" id="PS00022">
    <property type="entry name" value="EGF_1"/>
    <property type="match status" value="2"/>
</dbReference>
<dbReference type="SMART" id="SM00181">
    <property type="entry name" value="EGF"/>
    <property type="match status" value="2"/>
</dbReference>
<evidence type="ECO:0000256" key="16">
    <source>
        <dbReference type="ARBA" id="ARBA00023290"/>
    </source>
</evidence>
<dbReference type="Pfam" id="PF12661">
    <property type="entry name" value="hEGF"/>
    <property type="match status" value="1"/>
</dbReference>
<dbReference type="FunFam" id="2.10.25.10:FF:000472">
    <property type="entry name" value="Uncharacterized protein, isoform A"/>
    <property type="match status" value="1"/>
</dbReference>
<dbReference type="GO" id="GO:0060218">
    <property type="term" value="P:hematopoietic stem cell differentiation"/>
    <property type="evidence" value="ECO:0007669"/>
    <property type="project" value="UniProtKB-ARBA"/>
</dbReference>
<evidence type="ECO:0000256" key="1">
    <source>
        <dbReference type="ARBA" id="ARBA00004504"/>
    </source>
</evidence>
<dbReference type="PROSITE" id="PS01241">
    <property type="entry name" value="LINK_1"/>
    <property type="match status" value="1"/>
</dbReference>
<evidence type="ECO:0000256" key="19">
    <source>
        <dbReference type="ARBA" id="ARBA00044099"/>
    </source>
</evidence>
<evidence type="ECO:0000256" key="18">
    <source>
        <dbReference type="ARBA" id="ARBA00043896"/>
    </source>
</evidence>
<dbReference type="PROSITE" id="PS00010">
    <property type="entry name" value="ASX_HYDROXYL"/>
    <property type="match status" value="1"/>
</dbReference>
<evidence type="ECO:0000256" key="24">
    <source>
        <dbReference type="PROSITE-ProRule" id="PRU00302"/>
    </source>
</evidence>
<feature type="disulfide bond" evidence="25">
    <location>
        <begin position="455"/>
        <end position="476"/>
    </location>
</feature>
<dbReference type="AlphaFoldDB" id="A0A9W7T785"/>
<dbReference type="GO" id="GO:0005509">
    <property type="term" value="F:calcium ion binding"/>
    <property type="evidence" value="ECO:0007669"/>
    <property type="project" value="InterPro"/>
</dbReference>
<dbReference type="Pfam" id="PF00084">
    <property type="entry name" value="Sushi"/>
    <property type="match status" value="1"/>
</dbReference>
<dbReference type="FunFam" id="3.10.100.10:FF:000002">
    <property type="entry name" value="Hyaluronan proteoglycan link protein 1"/>
    <property type="match status" value="1"/>
</dbReference>
<comment type="similarity">
    <text evidence="3">Belongs to the aggrecan/versican proteoglycan family.</text>
</comment>
<dbReference type="CDD" id="cd03517">
    <property type="entry name" value="Link_domain_CSPGs_modules_1_3"/>
    <property type="match status" value="1"/>
</dbReference>
<dbReference type="InterPro" id="IPR001304">
    <property type="entry name" value="C-type_lectin-like"/>
</dbReference>
<evidence type="ECO:0000256" key="2">
    <source>
        <dbReference type="ARBA" id="ARBA00004593"/>
    </source>
</evidence>
<dbReference type="InterPro" id="IPR013106">
    <property type="entry name" value="Ig_V-set"/>
</dbReference>
<dbReference type="PROSITE" id="PS50923">
    <property type="entry name" value="SUSHI"/>
    <property type="match status" value="1"/>
</dbReference>
<feature type="disulfide bond" evidence="25">
    <location>
        <begin position="357"/>
        <end position="378"/>
    </location>
</feature>
<evidence type="ECO:0000313" key="31">
    <source>
        <dbReference type="EMBL" id="KAI7792973.1"/>
    </source>
</evidence>
<evidence type="ECO:0000256" key="12">
    <source>
        <dbReference type="ARBA" id="ARBA00022974"/>
    </source>
</evidence>
<keyword evidence="6 23" id="KW-0245">EGF-like domain</keyword>
<dbReference type="PROSITE" id="PS50835">
    <property type="entry name" value="IG_LIKE"/>
    <property type="match status" value="1"/>
</dbReference>
<dbReference type="InterPro" id="IPR035976">
    <property type="entry name" value="Sushi/SCR/CCP_sf"/>
</dbReference>
<dbReference type="CDD" id="cd00054">
    <property type="entry name" value="EGF_CA"/>
    <property type="match status" value="2"/>
</dbReference>
<evidence type="ECO:0000256" key="3">
    <source>
        <dbReference type="ARBA" id="ARBA00006838"/>
    </source>
</evidence>
<dbReference type="Gene3D" id="2.60.40.10">
    <property type="entry name" value="Immunoglobulins"/>
    <property type="match status" value="1"/>
</dbReference>
<dbReference type="InterPro" id="IPR007110">
    <property type="entry name" value="Ig-like_dom"/>
</dbReference>
<evidence type="ECO:0000256" key="6">
    <source>
        <dbReference type="ARBA" id="ARBA00022536"/>
    </source>
</evidence>
<evidence type="ECO:0000256" key="21">
    <source>
        <dbReference type="ARBA" id="ARBA00044263"/>
    </source>
</evidence>
<dbReference type="InterPro" id="IPR016187">
    <property type="entry name" value="CTDL_fold"/>
</dbReference>
<dbReference type="FunFam" id="3.10.100.10:FF:000011">
    <property type="entry name" value="Aggrecan core protein"/>
    <property type="match status" value="1"/>
</dbReference>
<dbReference type="SMART" id="SM00406">
    <property type="entry name" value="IGv"/>
    <property type="match status" value="1"/>
</dbReference>
<comment type="function">
    <text evidence="18">May play a role in intercellular signaling and in connecting cells with the extracellular matrix. May take part in the regulation of cell motility, growth and differentiation. Binds hyaluronic acid.</text>
</comment>
<dbReference type="InterPro" id="IPR000538">
    <property type="entry name" value="Link_dom"/>
</dbReference>
<reference evidence="31" key="1">
    <citation type="submission" date="2021-02" db="EMBL/GenBank/DDBJ databases">
        <title>Comparative genomics reveals that relaxation of natural selection precedes convergent phenotypic evolution of cavefish.</title>
        <authorList>
            <person name="Peng Z."/>
        </authorList>
    </citation>
    <scope>NUCLEOTIDE SEQUENCE</scope>
    <source>
        <tissue evidence="31">Muscle</tissue>
    </source>
</reference>
<name>A0A9W7T785_TRIRA</name>
<organism evidence="31 32">
    <name type="scientific">Triplophysa rosa</name>
    <name type="common">Cave loach</name>
    <dbReference type="NCBI Taxonomy" id="992332"/>
    <lineage>
        <taxon>Eukaryota</taxon>
        <taxon>Metazoa</taxon>
        <taxon>Chordata</taxon>
        <taxon>Craniata</taxon>
        <taxon>Vertebrata</taxon>
        <taxon>Euteleostomi</taxon>
        <taxon>Actinopterygii</taxon>
        <taxon>Neopterygii</taxon>
        <taxon>Teleostei</taxon>
        <taxon>Ostariophysi</taxon>
        <taxon>Cypriniformes</taxon>
        <taxon>Nemacheilidae</taxon>
        <taxon>Triplophysa</taxon>
    </lineage>
</organism>
<evidence type="ECO:0000256" key="23">
    <source>
        <dbReference type="PROSITE-ProRule" id="PRU00076"/>
    </source>
</evidence>
<dbReference type="SUPFAM" id="SSF48726">
    <property type="entry name" value="Immunoglobulin"/>
    <property type="match status" value="1"/>
</dbReference>
<dbReference type="GO" id="GO:0007155">
    <property type="term" value="P:cell adhesion"/>
    <property type="evidence" value="ECO:0007669"/>
    <property type="project" value="InterPro"/>
</dbReference>
<feature type="domain" description="EGF-like" evidence="26">
    <location>
        <begin position="547"/>
        <end position="583"/>
    </location>
</feature>
<dbReference type="PROSITE" id="PS50041">
    <property type="entry name" value="C_TYPE_LECTIN_2"/>
    <property type="match status" value="1"/>
</dbReference>
<feature type="domain" description="C-type lectin" evidence="27">
    <location>
        <begin position="596"/>
        <end position="710"/>
    </location>
</feature>
<evidence type="ECO:0000256" key="5">
    <source>
        <dbReference type="ARBA" id="ARBA00022530"/>
    </source>
</evidence>
<dbReference type="Proteomes" id="UP001059041">
    <property type="component" value="Linkage Group LG22"/>
</dbReference>
<evidence type="ECO:0000256" key="20">
    <source>
        <dbReference type="ARBA" id="ARBA00044230"/>
    </source>
</evidence>
<keyword evidence="32" id="KW-1185">Reference proteome</keyword>
<evidence type="ECO:0000259" key="27">
    <source>
        <dbReference type="PROSITE" id="PS50041"/>
    </source>
</evidence>
<dbReference type="Gene3D" id="2.10.70.10">
    <property type="entry name" value="Complement Module, domain 1"/>
    <property type="match status" value="1"/>
</dbReference>
<dbReference type="GO" id="GO:0045202">
    <property type="term" value="C:synapse"/>
    <property type="evidence" value="ECO:0007669"/>
    <property type="project" value="TreeGrafter"/>
</dbReference>
<dbReference type="InterPro" id="IPR050691">
    <property type="entry name" value="Hyaluronan_bind_Proteoglycan"/>
</dbReference>
<keyword evidence="17" id="KW-0393">Immunoglobulin domain</keyword>
<feature type="disulfide bond" evidence="23">
    <location>
        <begin position="573"/>
        <end position="582"/>
    </location>
</feature>
<keyword evidence="9" id="KW-0430">Lectin</keyword>
<dbReference type="GO" id="GO:0007417">
    <property type="term" value="P:central nervous system development"/>
    <property type="evidence" value="ECO:0007669"/>
    <property type="project" value="TreeGrafter"/>
</dbReference>
<dbReference type="GO" id="GO:1901222">
    <property type="term" value="P:regulation of non-canonical NF-kappaB signal transduction"/>
    <property type="evidence" value="ECO:0007669"/>
    <property type="project" value="UniProtKB-ARBA"/>
</dbReference>
<dbReference type="Gene3D" id="2.10.25.10">
    <property type="entry name" value="Laminin"/>
    <property type="match status" value="2"/>
</dbReference>
<evidence type="ECO:0000256" key="7">
    <source>
        <dbReference type="ARBA" id="ARBA00022659"/>
    </source>
</evidence>
<dbReference type="PROSITE" id="PS50026">
    <property type="entry name" value="EGF_3"/>
    <property type="match status" value="2"/>
</dbReference>
<protein>
    <recommendedName>
        <fullName evidence="19">Versican core protein</fullName>
    </recommendedName>
    <alternativeName>
        <fullName evidence="20">Chondroitin sulfate proteoglycan core protein 2</fullName>
    </alternativeName>
    <alternativeName>
        <fullName evidence="21">Large fibroblast proteoglycan</fullName>
    </alternativeName>
    <alternativeName>
        <fullName evidence="22">PG-M</fullName>
    </alternativeName>
</protein>
<comment type="caution">
    <text evidence="23">Lacks conserved residue(s) required for the propagation of feature annotation.</text>
</comment>
<dbReference type="Pfam" id="PF00008">
    <property type="entry name" value="EGF"/>
    <property type="match status" value="1"/>
</dbReference>
<comment type="caution">
    <text evidence="31">The sequence shown here is derived from an EMBL/GenBank/DDBJ whole genome shotgun (WGS) entry which is preliminary data.</text>
</comment>
<dbReference type="FunFam" id="3.10.100.10:FF:000003">
    <property type="entry name" value="Versican core protein"/>
    <property type="match status" value="1"/>
</dbReference>
<feature type="domain" description="Link" evidence="30">
    <location>
        <begin position="311"/>
        <end position="406"/>
    </location>
</feature>
<evidence type="ECO:0000259" key="26">
    <source>
        <dbReference type="PROSITE" id="PS50026"/>
    </source>
</evidence>
<dbReference type="GO" id="GO:0030246">
    <property type="term" value="F:carbohydrate binding"/>
    <property type="evidence" value="ECO:0007669"/>
    <property type="project" value="UniProtKB-KW"/>
</dbReference>
<evidence type="ECO:0000256" key="15">
    <source>
        <dbReference type="ARBA" id="ARBA00023273"/>
    </source>
</evidence>
<dbReference type="PANTHER" id="PTHR22804:SF6">
    <property type="entry name" value="VERSICAN CORE PROTEIN"/>
    <property type="match status" value="1"/>
</dbReference>
<proteinExistence type="inferred from homology"/>
<dbReference type="InterPro" id="IPR013783">
    <property type="entry name" value="Ig-like_fold"/>
</dbReference>
<dbReference type="InterPro" id="IPR000436">
    <property type="entry name" value="Sushi_SCR_CCP_dom"/>
</dbReference>
<feature type="domain" description="Link" evidence="30">
    <location>
        <begin position="409"/>
        <end position="508"/>
    </location>
</feature>
<keyword evidence="10" id="KW-0677">Repeat</keyword>
<dbReference type="GO" id="GO:0005886">
    <property type="term" value="C:plasma membrane"/>
    <property type="evidence" value="ECO:0007669"/>
    <property type="project" value="UniProtKB-ARBA"/>
</dbReference>
<keyword evidence="15" id="KW-0966">Cell projection</keyword>
<feature type="domain" description="Ig-like" evidence="28">
    <location>
        <begin position="197"/>
        <end position="309"/>
    </location>
</feature>
<dbReference type="GO" id="GO:0072534">
    <property type="term" value="C:perineuronal net"/>
    <property type="evidence" value="ECO:0007669"/>
    <property type="project" value="TreeGrafter"/>
</dbReference>
<evidence type="ECO:0000256" key="13">
    <source>
        <dbReference type="ARBA" id="ARBA00023157"/>
    </source>
</evidence>
<dbReference type="FunFam" id="2.10.70.10:FF:000003">
    <property type="entry name" value="Versican core protein"/>
    <property type="match status" value="1"/>
</dbReference>
<dbReference type="InterPro" id="IPR000742">
    <property type="entry name" value="EGF"/>
</dbReference>
<evidence type="ECO:0000259" key="30">
    <source>
        <dbReference type="PROSITE" id="PS50963"/>
    </source>
</evidence>
<dbReference type="PANTHER" id="PTHR22804">
    <property type="entry name" value="AGGRECAN/VERSICAN PROTEOGLYCAN"/>
    <property type="match status" value="1"/>
</dbReference>
<dbReference type="SMART" id="SM00179">
    <property type="entry name" value="EGF_CA"/>
    <property type="match status" value="2"/>
</dbReference>
<keyword evidence="11" id="KW-0106">Calcium</keyword>
<dbReference type="GO" id="GO:0001501">
    <property type="term" value="P:skeletal system development"/>
    <property type="evidence" value="ECO:0007669"/>
    <property type="project" value="TreeGrafter"/>
</dbReference>
<evidence type="ECO:0000256" key="17">
    <source>
        <dbReference type="ARBA" id="ARBA00023319"/>
    </source>
</evidence>
<keyword evidence="16" id="KW-0373">Hyaluronic acid</keyword>
<dbReference type="Pfam" id="PF07686">
    <property type="entry name" value="V-set"/>
    <property type="match status" value="1"/>
</dbReference>
<keyword evidence="13 23" id="KW-1015">Disulfide bond</keyword>
<gene>
    <name evidence="31" type="ORF">IRJ41_000837</name>
</gene>
<dbReference type="GO" id="GO:0001750">
    <property type="term" value="C:photoreceptor outer segment"/>
    <property type="evidence" value="ECO:0007669"/>
    <property type="project" value="UniProtKB-SubCell"/>
</dbReference>
<evidence type="ECO:0000313" key="32">
    <source>
        <dbReference type="Proteomes" id="UP001059041"/>
    </source>
</evidence>
<dbReference type="SMART" id="SM00034">
    <property type="entry name" value="CLECT"/>
    <property type="match status" value="1"/>
</dbReference>
<comment type="subcellular location">
    <subcellularLocation>
        <location evidence="1">Cell projection</location>
        <location evidence="1">Cilium</location>
        <location evidence="1">Photoreceptor outer segment</location>
    </subcellularLocation>
    <subcellularLocation>
        <location evidence="2">Secreted</location>
        <location evidence="2">Extracellular space</location>
        <location evidence="2">Extracellular matrix</location>
        <location evidence="2">Interphotoreceptor matrix</location>
    </subcellularLocation>
</comment>
<sequence length="824" mass="93539">MKRALLTDTEFDVAAHFGFAVLSAKFLRRFCLALRTSRSLDGCLLEKSRTHCFIPCCVEVARASFAVICIETQRAQHHFCRDGSDELWGGWALSAPPSVLTKSWVDVEFEVAAGSCLHSFRWHQRKNKHQRSLHWFVGSELRHEFGSIASLLDKTIQLEMLLDVKHIFWFICVCSAVTQDDSSVRRMRVEKSPPVRGSLAEQVVLPCHFSILPSLAGTTSPPSGHQDHLRIKWTKLEGETEVTVLVAQNGGIKVGSEFKDRVLVPGHPEDRGDASLTIVRLRASDAGVFRCEVMHDIEDTQDSVSLDVSGVVFHYRANSSRYTLDFELAKQTCADVGATIATFEQLNSAYEDGLDQCDAGWLADQTVRYPITKPREGCHGDMTMKPGVRSYGIRDPAETYDVYCYVGTLQGDVFYAPGNQKMTLDEARQACEREDAVLASPGHLHAAWRNGMDRCDYGWLSDGSARYPVSLPRMQCGRGQLGVRTMYRFLNQTGFPLPSEKLGAYCFKDLQICTVNVCKNGGTCYSNERGNICSCMPGFSGEHCENDIDECESNPCHNGATCIDGENSFECLCLPSYSGTLCEQDTQTCVYGWHKFQSHCYKYFTHHLTWDAAERECRIQGGHLASVLSHEEQMFVTRLAQEYQWIGLNDKMFEGDFRWTDGNPMQFENWRSGQPDNFFSAGEHCVVMIWHADGQWNDVPCNYRMAFTCKKGTVSCYQPPVVENTHIYGFKPHYEVNSLVRYHCKKGFIQRHVPTIRCREDGRWDEPKITCLNPSAYQKAYTHIHQNNNFEKVKKHYDESTQNSERWSIKDYLKQMISEQTSTQ</sequence>
<dbReference type="InterPro" id="IPR013032">
    <property type="entry name" value="EGF-like_CS"/>
</dbReference>
<feature type="disulfide bond" evidence="23">
    <location>
        <begin position="535"/>
        <end position="544"/>
    </location>
</feature>
<evidence type="ECO:0000256" key="22">
    <source>
        <dbReference type="ARBA" id="ARBA00044266"/>
    </source>
</evidence>
<dbReference type="GO" id="GO:0002052">
    <property type="term" value="P:positive regulation of neuroblast proliferation"/>
    <property type="evidence" value="ECO:0007669"/>
    <property type="project" value="TreeGrafter"/>
</dbReference>
<dbReference type="SMART" id="SM00445">
    <property type="entry name" value="LINK"/>
    <property type="match status" value="2"/>
</dbReference>
<dbReference type="InterPro" id="IPR018378">
    <property type="entry name" value="C-type_lectin_CS"/>
</dbReference>
<dbReference type="GO" id="GO:0033165">
    <property type="term" value="C:interphotoreceptor matrix"/>
    <property type="evidence" value="ECO:0007669"/>
    <property type="project" value="UniProtKB-SubCell"/>
</dbReference>
<dbReference type="InterPro" id="IPR003599">
    <property type="entry name" value="Ig_sub"/>
</dbReference>
<keyword evidence="5" id="KW-0272">Extracellular matrix</keyword>
<dbReference type="Gene3D" id="3.10.100.10">
    <property type="entry name" value="Mannose-Binding Protein A, subunit A"/>
    <property type="match status" value="3"/>
</dbReference>
<evidence type="ECO:0000256" key="4">
    <source>
        <dbReference type="ARBA" id="ARBA00022525"/>
    </source>
</evidence>
<dbReference type="PROSITE" id="PS50963">
    <property type="entry name" value="LINK_2"/>
    <property type="match status" value="2"/>
</dbReference>
<dbReference type="PROSITE" id="PS00290">
    <property type="entry name" value="IG_MHC"/>
    <property type="match status" value="1"/>
</dbReference>
<dbReference type="InterPro" id="IPR001881">
    <property type="entry name" value="EGF-like_Ca-bd_dom"/>
</dbReference>
<dbReference type="InterPro" id="IPR036179">
    <property type="entry name" value="Ig-like_dom_sf"/>
</dbReference>
<dbReference type="Pfam" id="PF00193">
    <property type="entry name" value="Xlink"/>
    <property type="match status" value="2"/>
</dbReference>
<dbReference type="PROSITE" id="PS00615">
    <property type="entry name" value="C_TYPE_LECTIN_1"/>
    <property type="match status" value="1"/>
</dbReference>
<evidence type="ECO:0000256" key="8">
    <source>
        <dbReference type="ARBA" id="ARBA00022729"/>
    </source>
</evidence>
<evidence type="ECO:0000256" key="9">
    <source>
        <dbReference type="ARBA" id="ARBA00022734"/>
    </source>
</evidence>
<dbReference type="PRINTS" id="PR01265">
    <property type="entry name" value="LINKMODULE"/>
</dbReference>
<dbReference type="Pfam" id="PF00059">
    <property type="entry name" value="Lectin_C"/>
    <property type="match status" value="1"/>
</dbReference>
<dbReference type="SUPFAM" id="SSF57196">
    <property type="entry name" value="EGF/Laminin"/>
    <property type="match status" value="1"/>
</dbReference>
<evidence type="ECO:0000256" key="10">
    <source>
        <dbReference type="ARBA" id="ARBA00022737"/>
    </source>
</evidence>
<evidence type="ECO:0000256" key="25">
    <source>
        <dbReference type="PROSITE-ProRule" id="PRU00323"/>
    </source>
</evidence>
<evidence type="ECO:0000259" key="28">
    <source>
        <dbReference type="PROSITE" id="PS50835"/>
    </source>
</evidence>
<keyword evidence="14" id="KW-0325">Glycoprotein</keyword>
<dbReference type="SUPFAM" id="SSF56436">
    <property type="entry name" value="C-type lectin-like"/>
    <property type="match status" value="3"/>
</dbReference>
<dbReference type="PROSITE" id="PS01186">
    <property type="entry name" value="EGF_2"/>
    <property type="match status" value="1"/>
</dbReference>
<feature type="domain" description="Sushi" evidence="29">
    <location>
        <begin position="714"/>
        <end position="773"/>
    </location>
</feature>
<keyword evidence="8" id="KW-0732">Signal</keyword>
<dbReference type="GO" id="GO:0010001">
    <property type="term" value="P:glial cell differentiation"/>
    <property type="evidence" value="ECO:0007669"/>
    <property type="project" value="TreeGrafter"/>
</dbReference>
<dbReference type="InterPro" id="IPR003006">
    <property type="entry name" value="Ig/MHC_CS"/>
</dbReference>
<dbReference type="EMBL" id="JAFHDT010000022">
    <property type="protein sequence ID" value="KAI7792973.1"/>
    <property type="molecule type" value="Genomic_DNA"/>
</dbReference>
<dbReference type="SMART" id="SM00409">
    <property type="entry name" value="IG"/>
    <property type="match status" value="1"/>
</dbReference>
<dbReference type="CDD" id="cd03520">
    <property type="entry name" value="Link_domain_CSPGs_modules_2_4"/>
    <property type="match status" value="1"/>
</dbReference>
<dbReference type="InterPro" id="IPR018097">
    <property type="entry name" value="EGF_Ca-bd_CS"/>
</dbReference>
<dbReference type="PROSITE" id="PS01187">
    <property type="entry name" value="EGF_CA"/>
    <property type="match status" value="1"/>
</dbReference>
<dbReference type="InterPro" id="IPR016186">
    <property type="entry name" value="C-type_lectin-like/link_sf"/>
</dbReference>
<keyword evidence="4" id="KW-0964">Secreted</keyword>
<feature type="domain" description="EGF-like" evidence="26">
    <location>
        <begin position="509"/>
        <end position="545"/>
    </location>
</feature>
<dbReference type="SUPFAM" id="SSF57535">
    <property type="entry name" value="Complement control module/SCR domain"/>
    <property type="match status" value="1"/>
</dbReference>
<evidence type="ECO:0000259" key="29">
    <source>
        <dbReference type="PROSITE" id="PS50923"/>
    </source>
</evidence>